<dbReference type="EnsemblPlants" id="Pp3c19_22630V3.2">
    <property type="protein sequence ID" value="Pp3c19_22630V3.2"/>
    <property type="gene ID" value="Pp3c19_22630"/>
</dbReference>
<dbReference type="InterPro" id="IPR001810">
    <property type="entry name" value="F-box_dom"/>
</dbReference>
<feature type="domain" description="F-box" evidence="2">
    <location>
        <begin position="71"/>
        <end position="117"/>
    </location>
</feature>
<dbReference type="OrthoDB" id="1918565at2759"/>
<feature type="region of interest" description="Disordered" evidence="1">
    <location>
        <begin position="343"/>
        <end position="395"/>
    </location>
</feature>
<dbReference type="Pfam" id="PF14299">
    <property type="entry name" value="PP2"/>
    <property type="match status" value="1"/>
</dbReference>
<reference evidence="3 5" key="2">
    <citation type="journal article" date="2018" name="Plant J.">
        <title>The Physcomitrella patens chromosome-scale assembly reveals moss genome structure and evolution.</title>
        <authorList>
            <person name="Lang D."/>
            <person name="Ullrich K.K."/>
            <person name="Murat F."/>
            <person name="Fuchs J."/>
            <person name="Jenkins J."/>
            <person name="Haas F.B."/>
            <person name="Piednoel M."/>
            <person name="Gundlach H."/>
            <person name="Van Bel M."/>
            <person name="Meyberg R."/>
            <person name="Vives C."/>
            <person name="Morata J."/>
            <person name="Symeonidi A."/>
            <person name="Hiss M."/>
            <person name="Muchero W."/>
            <person name="Kamisugi Y."/>
            <person name="Saleh O."/>
            <person name="Blanc G."/>
            <person name="Decker E.L."/>
            <person name="van Gessel N."/>
            <person name="Grimwood J."/>
            <person name="Hayes R.D."/>
            <person name="Graham S.W."/>
            <person name="Gunter L.E."/>
            <person name="McDaniel S.F."/>
            <person name="Hoernstein S.N.W."/>
            <person name="Larsson A."/>
            <person name="Li F.W."/>
            <person name="Perroud P.F."/>
            <person name="Phillips J."/>
            <person name="Ranjan P."/>
            <person name="Rokshar D.S."/>
            <person name="Rothfels C.J."/>
            <person name="Schneider L."/>
            <person name="Shu S."/>
            <person name="Stevenson D.W."/>
            <person name="Thummler F."/>
            <person name="Tillich M."/>
            <person name="Villarreal Aguilar J.C."/>
            <person name="Widiez T."/>
            <person name="Wong G.K."/>
            <person name="Wymore A."/>
            <person name="Zhang Y."/>
            <person name="Zimmer A.D."/>
            <person name="Quatrano R.S."/>
            <person name="Mayer K.F.X."/>
            <person name="Goodstein D."/>
            <person name="Casacuberta J.M."/>
            <person name="Vandepoele K."/>
            <person name="Reski R."/>
            <person name="Cuming A.C."/>
            <person name="Tuskan G.A."/>
            <person name="Maumus F."/>
            <person name="Salse J."/>
            <person name="Schmutz J."/>
            <person name="Rensing S.A."/>
        </authorList>
    </citation>
    <scope>NUCLEOTIDE SEQUENCE [LARGE SCALE GENOMIC DNA]</scope>
    <source>
        <strain evidence="4 5">cv. Gransden 2004</strain>
    </source>
</reference>
<dbReference type="PaxDb" id="3218-PP1S380_18V6.1"/>
<sequence>MGDKGLLDGMDLLQLGRTDAILDVATNDSTLSDVHMGEALEPKNMKEESSEWRTEKAMLAEDDSQKFQADERMLTDLPYACISVIVSNLGPKDVARAACVCKVFRDTFDSDSVWEQLVPKSSLKVLGLSNDRIPATKKEMFSVLRPYLLSDTLAYWLDKDTGGACYSLAARGLGIVWGEDEKYWNWTQQSGARWPEVARLKEVCFFHASGTMKCILPPGAYTLSWRILYRAYSRTLDGWQQLPVEFRMSTTDGSQSSISHRYLNNRSQSNIDDVTPVRLVDDGWLEFDVGEVTIKDEGKETSLEFSMVEIDSGTWKTGVFLDGVVLRPTSLARTIGRYLNEEDRSESWNQNMPPLIYRPSNPPPRRGPIGRVIPIRRGEMRPSQTNLPRSDGGES</sequence>
<accession>A0A2K1IZD0</accession>
<dbReference type="Gramene" id="Pp3c19_22630V3.1">
    <property type="protein sequence ID" value="Pp3c19_22630V3.1"/>
    <property type="gene ID" value="Pp3c19_22630"/>
</dbReference>
<evidence type="ECO:0000256" key="1">
    <source>
        <dbReference type="SAM" id="MobiDB-lite"/>
    </source>
</evidence>
<evidence type="ECO:0000313" key="4">
    <source>
        <dbReference type="EnsemblPlants" id="Pp3c19_22630V3.1"/>
    </source>
</evidence>
<dbReference type="SUPFAM" id="SSF81383">
    <property type="entry name" value="F-box domain"/>
    <property type="match status" value="1"/>
</dbReference>
<dbReference type="InterPro" id="IPR025886">
    <property type="entry name" value="PP2-like"/>
</dbReference>
<dbReference type="Gramene" id="Pp3c19_22630V3.2">
    <property type="protein sequence ID" value="Pp3c19_22630V3.2"/>
    <property type="gene ID" value="Pp3c19_22630"/>
</dbReference>
<evidence type="ECO:0000259" key="2">
    <source>
        <dbReference type="PROSITE" id="PS50181"/>
    </source>
</evidence>
<dbReference type="EMBL" id="ABEU02000019">
    <property type="protein sequence ID" value="PNR34621.1"/>
    <property type="molecule type" value="Genomic_DNA"/>
</dbReference>
<dbReference type="KEGG" id="ppp:112296067"/>
<protein>
    <recommendedName>
        <fullName evidence="2">F-box domain-containing protein</fullName>
    </recommendedName>
</protein>
<dbReference type="RefSeq" id="XP_024403966.1">
    <property type="nucleotide sequence ID" value="XM_024548198.2"/>
</dbReference>
<organism evidence="3">
    <name type="scientific">Physcomitrium patens</name>
    <name type="common">Spreading-leaved earth moss</name>
    <name type="synonym">Physcomitrella patens</name>
    <dbReference type="NCBI Taxonomy" id="3218"/>
    <lineage>
        <taxon>Eukaryota</taxon>
        <taxon>Viridiplantae</taxon>
        <taxon>Streptophyta</taxon>
        <taxon>Embryophyta</taxon>
        <taxon>Bryophyta</taxon>
        <taxon>Bryophytina</taxon>
        <taxon>Bryopsida</taxon>
        <taxon>Funariidae</taxon>
        <taxon>Funariales</taxon>
        <taxon>Funariaceae</taxon>
        <taxon>Physcomitrium</taxon>
    </lineage>
</organism>
<dbReference type="Gene3D" id="1.20.1280.50">
    <property type="match status" value="1"/>
</dbReference>
<name>A0A2K1IZD0_PHYPA</name>
<dbReference type="SMART" id="SM00256">
    <property type="entry name" value="FBOX"/>
    <property type="match status" value="1"/>
</dbReference>
<dbReference type="OMA" id="YWINMPT"/>
<evidence type="ECO:0000313" key="3">
    <source>
        <dbReference type="EMBL" id="PNR34621.1"/>
    </source>
</evidence>
<dbReference type="EnsemblPlants" id="Pp3c19_22630V3.1">
    <property type="protein sequence ID" value="Pp3c19_22630V3.1"/>
    <property type="gene ID" value="Pp3c19_22630"/>
</dbReference>
<dbReference type="PANTHER" id="PTHR31960:SF2">
    <property type="entry name" value="F-BOX PROTEIN PP2-A15"/>
    <property type="match status" value="1"/>
</dbReference>
<dbReference type="CDD" id="cd22162">
    <property type="entry name" value="F-box_AtSKIP3-like"/>
    <property type="match status" value="1"/>
</dbReference>
<dbReference type="Proteomes" id="UP000006727">
    <property type="component" value="Chromosome 19"/>
</dbReference>
<dbReference type="AlphaFoldDB" id="A0A2K1IZD0"/>
<reference evidence="4" key="3">
    <citation type="submission" date="2020-12" db="UniProtKB">
        <authorList>
            <consortium name="EnsemblPlants"/>
        </authorList>
    </citation>
    <scope>IDENTIFICATION</scope>
</reference>
<gene>
    <name evidence="4" type="primary">LOC112296067</name>
    <name evidence="3" type="ORF">PHYPA_024438</name>
</gene>
<dbReference type="FunCoup" id="A0A2K1IZD0">
    <property type="interactions" value="434"/>
</dbReference>
<proteinExistence type="predicted"/>
<dbReference type="GeneID" id="112296067"/>
<dbReference type="PANTHER" id="PTHR31960">
    <property type="entry name" value="F-BOX PROTEIN PP2-A15"/>
    <property type="match status" value="1"/>
</dbReference>
<reference evidence="3 5" key="1">
    <citation type="journal article" date="2008" name="Science">
        <title>The Physcomitrella genome reveals evolutionary insights into the conquest of land by plants.</title>
        <authorList>
            <person name="Rensing S."/>
            <person name="Lang D."/>
            <person name="Zimmer A."/>
            <person name="Terry A."/>
            <person name="Salamov A."/>
            <person name="Shapiro H."/>
            <person name="Nishiyama T."/>
            <person name="Perroud P.-F."/>
            <person name="Lindquist E."/>
            <person name="Kamisugi Y."/>
            <person name="Tanahashi T."/>
            <person name="Sakakibara K."/>
            <person name="Fujita T."/>
            <person name="Oishi K."/>
            <person name="Shin-I T."/>
            <person name="Kuroki Y."/>
            <person name="Toyoda A."/>
            <person name="Suzuki Y."/>
            <person name="Hashimoto A."/>
            <person name="Yamaguchi K."/>
            <person name="Sugano A."/>
            <person name="Kohara Y."/>
            <person name="Fujiyama A."/>
            <person name="Anterola A."/>
            <person name="Aoki S."/>
            <person name="Ashton N."/>
            <person name="Barbazuk W.B."/>
            <person name="Barker E."/>
            <person name="Bennetzen J."/>
            <person name="Bezanilla M."/>
            <person name="Blankenship R."/>
            <person name="Cho S.H."/>
            <person name="Dutcher S."/>
            <person name="Estelle M."/>
            <person name="Fawcett J.A."/>
            <person name="Gundlach H."/>
            <person name="Hanada K."/>
            <person name="Heyl A."/>
            <person name="Hicks K.A."/>
            <person name="Hugh J."/>
            <person name="Lohr M."/>
            <person name="Mayer K."/>
            <person name="Melkozernov A."/>
            <person name="Murata T."/>
            <person name="Nelson D."/>
            <person name="Pils B."/>
            <person name="Prigge M."/>
            <person name="Reiss B."/>
            <person name="Renner T."/>
            <person name="Rombauts S."/>
            <person name="Rushton P."/>
            <person name="Sanderfoot A."/>
            <person name="Schween G."/>
            <person name="Shiu S.-H."/>
            <person name="Stueber K."/>
            <person name="Theodoulou F.L."/>
            <person name="Tu H."/>
            <person name="Van de Peer Y."/>
            <person name="Verrier P.J."/>
            <person name="Waters E."/>
            <person name="Wood A."/>
            <person name="Yang L."/>
            <person name="Cove D."/>
            <person name="Cuming A."/>
            <person name="Hasebe M."/>
            <person name="Lucas S."/>
            <person name="Mishler D.B."/>
            <person name="Reski R."/>
            <person name="Grigoriev I."/>
            <person name="Quatrano R.S."/>
            <person name="Boore J.L."/>
        </authorList>
    </citation>
    <scope>NUCLEOTIDE SEQUENCE [LARGE SCALE GENOMIC DNA]</scope>
    <source>
        <strain evidence="4 5">cv. Gransden 2004</strain>
    </source>
</reference>
<dbReference type="Gramene" id="Pp3c19_22630V3.3">
    <property type="protein sequence ID" value="Pp3c19_22630V3.3"/>
    <property type="gene ID" value="Pp3c19_22630"/>
</dbReference>
<dbReference type="Pfam" id="PF00646">
    <property type="entry name" value="F-box"/>
    <property type="match status" value="1"/>
</dbReference>
<evidence type="ECO:0000313" key="5">
    <source>
        <dbReference type="Proteomes" id="UP000006727"/>
    </source>
</evidence>
<dbReference type="PROSITE" id="PS50181">
    <property type="entry name" value="FBOX"/>
    <property type="match status" value="1"/>
</dbReference>
<dbReference type="InterPro" id="IPR036047">
    <property type="entry name" value="F-box-like_dom_sf"/>
</dbReference>
<dbReference type="EnsemblPlants" id="Pp3c19_22630V3.3">
    <property type="protein sequence ID" value="Pp3c19_22630V3.3"/>
    <property type="gene ID" value="Pp3c19_22630"/>
</dbReference>
<keyword evidence="5" id="KW-1185">Reference proteome</keyword>